<dbReference type="PANTHER" id="PTHR24074">
    <property type="entry name" value="CO-CHAPERONE PROTEIN DJLA"/>
    <property type="match status" value="1"/>
</dbReference>
<dbReference type="CDD" id="cd06257">
    <property type="entry name" value="DnaJ"/>
    <property type="match status" value="1"/>
</dbReference>
<dbReference type="InterPro" id="IPR050817">
    <property type="entry name" value="DjlA_DnaK_co-chaperone"/>
</dbReference>
<dbReference type="SUPFAM" id="SSF46565">
    <property type="entry name" value="Chaperone J-domain"/>
    <property type="match status" value="1"/>
</dbReference>
<evidence type="ECO:0000259" key="1">
    <source>
        <dbReference type="PROSITE" id="PS50076"/>
    </source>
</evidence>
<sequence>MPEENIYDLLQVESTVDSRAIRAAYPRVMLLHHPDLNPGPDVQEMTQRLNDAYEVLCNLDRRVAYDNGLFGWVEELAPEPGPEGTRPTPVKVAF</sequence>
<dbReference type="PROSITE" id="PS50076">
    <property type="entry name" value="DNAJ_2"/>
    <property type="match status" value="1"/>
</dbReference>
<evidence type="ECO:0000313" key="2">
    <source>
        <dbReference type="EMBL" id="SVA82947.1"/>
    </source>
</evidence>
<dbReference type="InterPro" id="IPR001623">
    <property type="entry name" value="DnaJ_domain"/>
</dbReference>
<protein>
    <recommendedName>
        <fullName evidence="1">J domain-containing protein</fullName>
    </recommendedName>
</protein>
<dbReference type="SMART" id="SM00271">
    <property type="entry name" value="DnaJ"/>
    <property type="match status" value="1"/>
</dbReference>
<dbReference type="InterPro" id="IPR036869">
    <property type="entry name" value="J_dom_sf"/>
</dbReference>
<dbReference type="Pfam" id="PF00226">
    <property type="entry name" value="DnaJ"/>
    <property type="match status" value="1"/>
</dbReference>
<proteinExistence type="predicted"/>
<dbReference type="PRINTS" id="PR00625">
    <property type="entry name" value="JDOMAIN"/>
</dbReference>
<reference evidence="2" key="1">
    <citation type="submission" date="2018-05" db="EMBL/GenBank/DDBJ databases">
        <authorList>
            <person name="Lanie J.A."/>
            <person name="Ng W.-L."/>
            <person name="Kazmierczak K.M."/>
            <person name="Andrzejewski T.M."/>
            <person name="Davidsen T.M."/>
            <person name="Wayne K.J."/>
            <person name="Tettelin H."/>
            <person name="Glass J.I."/>
            <person name="Rusch D."/>
            <person name="Podicherti R."/>
            <person name="Tsui H.-C.T."/>
            <person name="Winkler M.E."/>
        </authorList>
    </citation>
    <scope>NUCLEOTIDE SEQUENCE</scope>
</reference>
<dbReference type="Gene3D" id="1.10.287.110">
    <property type="entry name" value="DnaJ domain"/>
    <property type="match status" value="1"/>
</dbReference>
<name>A0A381Z2H2_9ZZZZ</name>
<gene>
    <name evidence="2" type="ORF">METZ01_LOCUS135801</name>
</gene>
<organism evidence="2">
    <name type="scientific">marine metagenome</name>
    <dbReference type="NCBI Taxonomy" id="408172"/>
    <lineage>
        <taxon>unclassified sequences</taxon>
        <taxon>metagenomes</taxon>
        <taxon>ecological metagenomes</taxon>
    </lineage>
</organism>
<accession>A0A381Z2H2</accession>
<feature type="domain" description="J" evidence="1">
    <location>
        <begin position="5"/>
        <end position="69"/>
    </location>
</feature>
<dbReference type="AlphaFoldDB" id="A0A381Z2H2"/>
<dbReference type="EMBL" id="UINC01019572">
    <property type="protein sequence ID" value="SVA82947.1"/>
    <property type="molecule type" value="Genomic_DNA"/>
</dbReference>